<feature type="compositionally biased region" description="Polar residues" evidence="4">
    <location>
        <begin position="1286"/>
        <end position="1301"/>
    </location>
</feature>
<reference evidence="7" key="2">
    <citation type="journal article" date="2022" name="Elife">
        <title>Obligate sexual reproduction of a homothallic fungus closely related to the Cryptococcus pathogenic species complex.</title>
        <authorList>
            <person name="Passer A.R."/>
            <person name="Clancey S.A."/>
            <person name="Shea T."/>
            <person name="David-Palma M."/>
            <person name="Averette A.F."/>
            <person name="Boekhout T."/>
            <person name="Porcel B.M."/>
            <person name="Nowrousian M."/>
            <person name="Cuomo C.A."/>
            <person name="Sun S."/>
            <person name="Heitman J."/>
            <person name="Coelho M.A."/>
        </authorList>
    </citation>
    <scope>NUCLEOTIDE SEQUENCE</scope>
    <source>
        <strain evidence="7">CBS 7841</strain>
    </source>
</reference>
<evidence type="ECO:0000259" key="6">
    <source>
        <dbReference type="Pfam" id="PF25772"/>
    </source>
</evidence>
<dbReference type="PANTHER" id="PTHR48287">
    <property type="entry name" value="ARM REPEAT SUPERFAMILY PROTEIN"/>
    <property type="match status" value="1"/>
</dbReference>
<evidence type="ECO:0000313" key="7">
    <source>
        <dbReference type="EMBL" id="WVN85686.1"/>
    </source>
</evidence>
<comment type="subcellular location">
    <subcellularLocation>
        <location evidence="1">Nucleus</location>
    </subcellularLocation>
</comment>
<feature type="region of interest" description="Disordered" evidence="4">
    <location>
        <begin position="1204"/>
        <end position="1309"/>
    </location>
</feature>
<dbReference type="RefSeq" id="XP_066066386.1">
    <property type="nucleotide sequence ID" value="XM_066210289.1"/>
</dbReference>
<dbReference type="EMBL" id="CP143784">
    <property type="protein sequence ID" value="WVN85686.1"/>
    <property type="molecule type" value="Genomic_DNA"/>
</dbReference>
<gene>
    <name evidence="7" type="ORF">L203_100835</name>
</gene>
<accession>A0AAJ8JNW7</accession>
<feature type="region of interest" description="Disordered" evidence="4">
    <location>
        <begin position="1042"/>
        <end position="1191"/>
    </location>
</feature>
<sequence length="1309" mass="144502">MADSNLAAELDKIRRLGRSQLAHQSKPAQLLEAIESTIATTLASTPPYSPTAYFTSLLQCLVKACEDGVGDDEELAETENMGQGALIPATLYLFAMVVPETPTQVILSKLSHVLECILPLYECALEHPPALRSLLHITAGLIAVAPLQVLASSPLLRKAWNYLLEMNLDPRPKVRHLAQEEIRKILVTPIPPKLAPGNHPYLPRAREWVMAILQEEIKTGGSKSKKTRFADAEDAEGKRAIWVVQGLRGWVAHLSALCSALLSLPPLPHLTSQIYSLLALLLTLPPADVTASKPSVLSNLPTILESLLNSPPVVSDMPTYLSAISTALIKMSLQDQSLLSSFLPKAFNLLFKEILLNPNAPQTALNAATDAISQGIIRYCISDDQILATLTYIRQGSHLAGARKKQKTPFLWKLIASLTDVMKTNALRLPYLFTILTALISRLRLRVLPGEPAQADAAGRAPTAAQELLLDYIKEVGDLRHEKGFEWRDKVDEVVGMSLEVIGVEGVLNELPLNIEPDSLGIPPQPGRAYLLPLIRSHTSNSSLAYFTSVFRPLSERLFNRKMAAEEAGRAGEAKVWEVLVGQIWDSWPGFCEMPRDMTEGLTPEFLGLITNLLYSQPSLLPSLLRGLSQLVSSTERLANSQNAADQLRKEFGVDQSTALENLAVLKSLAKDMLSVLLNVFSKLPRESRGMVGEVIQLWVGIMTEQDVIETYQTVTTHLSNSLDDPTPAAEGASPVSHTMLDLLIIFTRYLPPTQLLALFTAASQPTMLSHRDATVQKKSYRLLKRLLEADKLGLSKVHLEQFVVKLGEAGSNVGPGAQRDRLQLLTALVNSLPGDSLSIIPELLSEAVLGTKEVNERARDAGYELLVEMGKKMAKGGVVVRPTPIVAGEEEEEMGGVQSAGTIDASAEEYLTMVAAGLTGNTPHMISASLNSLSRLLFEFKDSISAQTTSELVSTLTVFLTSKNREIIKSALGFSKVAIVSLPVEALRPHLPGLVQGLLGWVHDHKNHFKSKTVHIFERLIRRFGFDEVFANAGDKHEERKVLQTIKKRKERAKKRKANRDEDDEKQGTPRQTNGNAFDDILYNSDSDLSSDEEEDERNRQSTKGKQQKVIKGKQQQSKRKMGEEAYIRNDQEEPMDLLSRSIASGVATTNPSTHSRKRKPGQFDSKFQTDKSGKLIIKEDNSDNEAGMTVDAKEGAIYLANSKSVDGAHRDSRGNLKFNRNTKRTREEEKKIFSMIDEEDGKKQKIQQRKQMRKKLGEEFKSKRGGGDIKRVDGPDPYSYVPLGQTSSKKGKKQTYNLTNKKKGSRR</sequence>
<dbReference type="GeneID" id="91085049"/>
<keyword evidence="8" id="KW-1185">Reference proteome</keyword>
<evidence type="ECO:0008006" key="9">
    <source>
        <dbReference type="Google" id="ProtNLM"/>
    </source>
</evidence>
<comment type="similarity">
    <text evidence="2">Belongs to the RRP12 family.</text>
</comment>
<feature type="domain" description="RRP12 HEAT" evidence="5">
    <location>
        <begin position="367"/>
        <end position="683"/>
    </location>
</feature>
<dbReference type="Pfam" id="PF25772">
    <property type="entry name" value="HEAT_RRP12_N"/>
    <property type="match status" value="1"/>
</dbReference>
<dbReference type="Proteomes" id="UP000094043">
    <property type="component" value="Chromosome 1"/>
</dbReference>
<feature type="domain" description="RRP12 N-terminal HEAT" evidence="6">
    <location>
        <begin position="28"/>
        <end position="256"/>
    </location>
</feature>
<dbReference type="InterPro" id="IPR016024">
    <property type="entry name" value="ARM-type_fold"/>
</dbReference>
<reference evidence="7" key="3">
    <citation type="submission" date="2024-01" db="EMBL/GenBank/DDBJ databases">
        <authorList>
            <person name="Coelho M.A."/>
            <person name="David-Palma M."/>
            <person name="Shea T."/>
            <person name="Sun S."/>
            <person name="Cuomo C.A."/>
            <person name="Heitman J."/>
        </authorList>
    </citation>
    <scope>NUCLEOTIDE SEQUENCE</scope>
    <source>
        <strain evidence="7">CBS 7841</strain>
    </source>
</reference>
<evidence type="ECO:0000256" key="4">
    <source>
        <dbReference type="SAM" id="MobiDB-lite"/>
    </source>
</evidence>
<dbReference type="InterPro" id="IPR012978">
    <property type="entry name" value="HEAT_RRP12"/>
</dbReference>
<proteinExistence type="inferred from homology"/>
<evidence type="ECO:0000259" key="5">
    <source>
        <dbReference type="Pfam" id="PF08161"/>
    </source>
</evidence>
<organism evidence="7 8">
    <name type="scientific">Cryptococcus depauperatus CBS 7841</name>
    <dbReference type="NCBI Taxonomy" id="1295531"/>
    <lineage>
        <taxon>Eukaryota</taxon>
        <taxon>Fungi</taxon>
        <taxon>Dikarya</taxon>
        <taxon>Basidiomycota</taxon>
        <taxon>Agaricomycotina</taxon>
        <taxon>Tremellomycetes</taxon>
        <taxon>Tremellales</taxon>
        <taxon>Cryptococcaceae</taxon>
        <taxon>Cryptococcus</taxon>
    </lineage>
</organism>
<dbReference type="PANTHER" id="PTHR48287:SF1">
    <property type="entry name" value="ARM REPEAT SUPERFAMILY PROTEIN"/>
    <property type="match status" value="1"/>
</dbReference>
<evidence type="ECO:0000313" key="8">
    <source>
        <dbReference type="Proteomes" id="UP000094043"/>
    </source>
</evidence>
<feature type="compositionally biased region" description="Basic and acidic residues" evidence="4">
    <location>
        <begin position="1169"/>
        <end position="1183"/>
    </location>
</feature>
<evidence type="ECO:0000256" key="2">
    <source>
        <dbReference type="ARBA" id="ARBA00007690"/>
    </source>
</evidence>
<dbReference type="KEGG" id="cdep:91085049"/>
<protein>
    <recommendedName>
        <fullName evidence="9">Ribosomal RNA-processing protein 12</fullName>
    </recommendedName>
</protein>
<feature type="compositionally biased region" description="Basic residues" evidence="4">
    <location>
        <begin position="1047"/>
        <end position="1059"/>
    </location>
</feature>
<dbReference type="InterPro" id="IPR057860">
    <property type="entry name" value="HEAT_RRP12_N"/>
</dbReference>
<feature type="compositionally biased region" description="Basic residues" evidence="4">
    <location>
        <begin position="1102"/>
        <end position="1121"/>
    </location>
</feature>
<dbReference type="Pfam" id="PF08161">
    <property type="entry name" value="RRP12_HEAT"/>
    <property type="match status" value="1"/>
</dbReference>
<keyword evidence="3" id="KW-0539">Nucleus</keyword>
<dbReference type="SUPFAM" id="SSF48371">
    <property type="entry name" value="ARM repeat"/>
    <property type="match status" value="1"/>
</dbReference>
<evidence type="ECO:0000256" key="3">
    <source>
        <dbReference type="ARBA" id="ARBA00023242"/>
    </source>
</evidence>
<dbReference type="InterPro" id="IPR011989">
    <property type="entry name" value="ARM-like"/>
</dbReference>
<feature type="compositionally biased region" description="Basic residues" evidence="4">
    <location>
        <begin position="1246"/>
        <end position="1256"/>
    </location>
</feature>
<dbReference type="GO" id="GO:0005634">
    <property type="term" value="C:nucleus"/>
    <property type="evidence" value="ECO:0007669"/>
    <property type="project" value="UniProtKB-SubCell"/>
</dbReference>
<reference evidence="7" key="1">
    <citation type="submission" date="2016-06" db="EMBL/GenBank/DDBJ databases">
        <authorList>
            <person name="Cuomo C."/>
            <person name="Litvintseva A."/>
            <person name="Heitman J."/>
            <person name="Chen Y."/>
            <person name="Sun S."/>
            <person name="Springer D."/>
            <person name="Dromer F."/>
            <person name="Young S."/>
            <person name="Zeng Q."/>
            <person name="Chapman S."/>
            <person name="Gujja S."/>
            <person name="Saif S."/>
            <person name="Birren B."/>
        </authorList>
    </citation>
    <scope>NUCLEOTIDE SEQUENCE</scope>
    <source>
        <strain evidence="7">CBS 7841</strain>
    </source>
</reference>
<feature type="compositionally biased region" description="Basic and acidic residues" evidence="4">
    <location>
        <begin position="1257"/>
        <end position="1276"/>
    </location>
</feature>
<feature type="compositionally biased region" description="Basic and acidic residues" evidence="4">
    <location>
        <begin position="1122"/>
        <end position="1133"/>
    </location>
</feature>
<name>A0AAJ8JNW7_9TREE</name>
<dbReference type="InterPro" id="IPR052087">
    <property type="entry name" value="RRP12"/>
</dbReference>
<dbReference type="Gene3D" id="1.25.10.10">
    <property type="entry name" value="Leucine-rich Repeat Variant"/>
    <property type="match status" value="1"/>
</dbReference>
<evidence type="ECO:0000256" key="1">
    <source>
        <dbReference type="ARBA" id="ARBA00004123"/>
    </source>
</evidence>